<reference evidence="10" key="2">
    <citation type="submission" date="2025-09" db="UniProtKB">
        <authorList>
            <consortium name="Ensembl"/>
        </authorList>
    </citation>
    <scope>IDENTIFICATION</scope>
</reference>
<proteinExistence type="inferred from homology"/>
<comment type="similarity">
    <text evidence="9">Belongs to the group II decarboxylase family.</text>
</comment>
<dbReference type="GO" id="GO:0042423">
    <property type="term" value="P:catecholamine biosynthetic process"/>
    <property type="evidence" value="ECO:0007669"/>
    <property type="project" value="UniProtKB-KW"/>
</dbReference>
<evidence type="ECO:0000313" key="10">
    <source>
        <dbReference type="Ensembl" id="ENSPMAP00000000418.1"/>
    </source>
</evidence>
<evidence type="ECO:0000256" key="9">
    <source>
        <dbReference type="RuleBase" id="RU000382"/>
    </source>
</evidence>
<dbReference type="STRING" id="7757.ENSPMAP00000000418"/>
<dbReference type="InterPro" id="IPR015424">
    <property type="entry name" value="PyrdxlP-dep_Trfase"/>
</dbReference>
<dbReference type="GO" id="GO:0005737">
    <property type="term" value="C:cytoplasm"/>
    <property type="evidence" value="ECO:0007669"/>
    <property type="project" value="TreeGrafter"/>
</dbReference>
<keyword evidence="7 9" id="KW-0456">Lyase</keyword>
<keyword evidence="4" id="KW-0127">Catecholamine biosynthesis</keyword>
<dbReference type="GO" id="GO:0006548">
    <property type="term" value="P:L-histidine catabolic process"/>
    <property type="evidence" value="ECO:0007669"/>
    <property type="project" value="TreeGrafter"/>
</dbReference>
<evidence type="ECO:0000256" key="8">
    <source>
        <dbReference type="ARBA" id="ARBA00039946"/>
    </source>
</evidence>
<dbReference type="HOGENOM" id="CLU_011856_3_1_1"/>
<dbReference type="Gene3D" id="1.20.1340.10">
    <property type="entry name" value="dopa decarboxylase, N-terminal domain"/>
    <property type="match status" value="1"/>
</dbReference>
<dbReference type="OMA" id="HMSENDI"/>
<evidence type="ECO:0000256" key="1">
    <source>
        <dbReference type="ARBA" id="ARBA00001933"/>
    </source>
</evidence>
<evidence type="ECO:0000256" key="5">
    <source>
        <dbReference type="ARBA" id="ARBA00022793"/>
    </source>
</evidence>
<comment type="cofactor">
    <cofactor evidence="1 9">
        <name>pyridoxal 5'-phosphate</name>
        <dbReference type="ChEBI" id="CHEBI:597326"/>
    </cofactor>
</comment>
<reference evidence="10" key="1">
    <citation type="submission" date="2025-08" db="UniProtKB">
        <authorList>
            <consortium name="Ensembl"/>
        </authorList>
    </citation>
    <scope>IDENTIFICATION</scope>
</reference>
<dbReference type="GeneTree" id="ENSGT00940000157938"/>
<dbReference type="PANTHER" id="PTHR11999">
    <property type="entry name" value="GROUP II PYRIDOXAL-5-PHOSPHATE DECARBOXYLASE"/>
    <property type="match status" value="1"/>
</dbReference>
<comment type="subunit">
    <text evidence="2">Homodimer.</text>
</comment>
<keyword evidence="6 9" id="KW-0663">Pyridoxal phosphate</keyword>
<dbReference type="GO" id="GO:0004398">
    <property type="term" value="F:histidine decarboxylase activity"/>
    <property type="evidence" value="ECO:0007669"/>
    <property type="project" value="UniProtKB-EC"/>
</dbReference>
<dbReference type="Ensembl" id="ENSPMAT00000000419.1">
    <property type="protein sequence ID" value="ENSPMAP00000000418.1"/>
    <property type="gene ID" value="ENSPMAG00000000376.1"/>
</dbReference>
<dbReference type="EC" id="4.1.1.22" evidence="3"/>
<evidence type="ECO:0000256" key="3">
    <source>
        <dbReference type="ARBA" id="ARBA00012320"/>
    </source>
</evidence>
<dbReference type="GO" id="GO:0001694">
    <property type="term" value="P:histamine biosynthetic process"/>
    <property type="evidence" value="ECO:0007669"/>
    <property type="project" value="TreeGrafter"/>
</dbReference>
<dbReference type="InterPro" id="IPR002129">
    <property type="entry name" value="PyrdxlP-dep_de-COase"/>
</dbReference>
<keyword evidence="5" id="KW-0210">Decarboxylase</keyword>
<dbReference type="GO" id="GO:0030170">
    <property type="term" value="F:pyridoxal phosphate binding"/>
    <property type="evidence" value="ECO:0007669"/>
    <property type="project" value="InterPro"/>
</dbReference>
<dbReference type="Gene3D" id="3.40.640.10">
    <property type="entry name" value="Type I PLP-dependent aspartate aminotransferase-like (Major domain)"/>
    <property type="match status" value="1"/>
</dbReference>
<dbReference type="InterPro" id="IPR010977">
    <property type="entry name" value="Aromatic_deC"/>
</dbReference>
<name>S4R5D8_PETMA</name>
<accession>S4R5D8</accession>
<dbReference type="SUPFAM" id="SSF53383">
    <property type="entry name" value="PLP-dependent transferases"/>
    <property type="match status" value="1"/>
</dbReference>
<evidence type="ECO:0000256" key="7">
    <source>
        <dbReference type="ARBA" id="ARBA00023239"/>
    </source>
</evidence>
<evidence type="ECO:0000256" key="4">
    <source>
        <dbReference type="ARBA" id="ARBA00022584"/>
    </source>
</evidence>
<dbReference type="Pfam" id="PF00282">
    <property type="entry name" value="Pyridoxal_deC"/>
    <property type="match status" value="1"/>
</dbReference>
<dbReference type="PANTHER" id="PTHR11999:SF68">
    <property type="entry name" value="HISTIDINE DECARBOXYLASE"/>
    <property type="match status" value="1"/>
</dbReference>
<protein>
    <recommendedName>
        <fullName evidence="8">Histidine decarboxylase</fullName>
        <ecNumber evidence="3">4.1.1.22</ecNumber>
    </recommendedName>
</protein>
<dbReference type="InterPro" id="IPR015421">
    <property type="entry name" value="PyrdxlP-dep_Trfase_major"/>
</dbReference>
<sequence>WCRAGKELVDYITTYLRGVRERPVNPSVRPGYLRPLLPAGPPQQGEPWERIFEDVERLIMPGIVHWQSPHMHGYYPGLNSYPSLLGDMLANAINSIGFTWASSPASTELELVMTDWLATMLSLPDTFRHDHPEGRGGGVMQTTVSESNLLALLAARTRALARLRGDACVDVGQDALLNARLVAYTSDQAHSSVLKASLVSLVRLRSLSTDLEFSLRGETLRRAVEEDRAQGLVPFFVSVTLGTTGLCAFDNLAELGPICRQEGLWLHVDAAYAGTAFLCPELRDPLRGVEFADSFVVNPSKWMMVNLDSAVFW</sequence>
<evidence type="ECO:0000256" key="6">
    <source>
        <dbReference type="ARBA" id="ARBA00022898"/>
    </source>
</evidence>
<dbReference type="PRINTS" id="PR00800">
    <property type="entry name" value="YHDCRBOXLASE"/>
</dbReference>
<evidence type="ECO:0000256" key="2">
    <source>
        <dbReference type="ARBA" id="ARBA00011738"/>
    </source>
</evidence>
<organism evidence="10">
    <name type="scientific">Petromyzon marinus</name>
    <name type="common">Sea lamprey</name>
    <dbReference type="NCBI Taxonomy" id="7757"/>
    <lineage>
        <taxon>Eukaryota</taxon>
        <taxon>Metazoa</taxon>
        <taxon>Chordata</taxon>
        <taxon>Craniata</taxon>
        <taxon>Vertebrata</taxon>
        <taxon>Cyclostomata</taxon>
        <taxon>Hyperoartia</taxon>
        <taxon>Petromyzontiformes</taxon>
        <taxon>Petromyzontidae</taxon>
        <taxon>Petromyzon</taxon>
    </lineage>
</organism>
<dbReference type="AlphaFoldDB" id="S4R5D8"/>